<dbReference type="Pfam" id="PF05670">
    <property type="entry name" value="NFACT-R_1"/>
    <property type="match status" value="1"/>
</dbReference>
<evidence type="ECO:0000256" key="2">
    <source>
        <dbReference type="ARBA" id="ARBA00022730"/>
    </source>
</evidence>
<comment type="similarity">
    <text evidence="5">Belongs to the NEMF family.</text>
</comment>
<dbReference type="InterPro" id="IPR051608">
    <property type="entry name" value="RQC_Subunit_NEMF"/>
</dbReference>
<dbReference type="EMBL" id="CP017982">
    <property type="protein sequence ID" value="AYE61525.1"/>
    <property type="molecule type" value="Genomic_DNA"/>
</dbReference>
<feature type="coiled-coil region" evidence="5">
    <location>
        <begin position="289"/>
        <end position="316"/>
    </location>
</feature>
<comment type="subunit">
    <text evidence="5">Associates with stalled 50S ribosomal subunits. Binds to RqcP.</text>
</comment>
<proteinExistence type="inferred from homology"/>
<comment type="function">
    <text evidence="5">Key component of the ribosome quality control system (RQC), a ribosome-associated complex that mediates the extraction of incompletely synthesized nascent chains from stalled ribosomes and their subsequent degradation. RqcH recruits Ala-charged tRNA, and with RqcP directs the elongation of stalled nascent chains on 50S ribosomal subunits, leading to non-templated C-terminal alanine extensions (Ala tail). The Ala tail promotes nascent chain degradation. May add between 1 and at least 8 Ala residues. Binds to stalled 50S ribosomal subunits.</text>
</comment>
<keyword evidence="5" id="KW-0175">Coiled coil</keyword>
<dbReference type="InterPro" id="IPR043682">
    <property type="entry name" value="RqcH_bacterial"/>
</dbReference>
<keyword evidence="3 5" id="KW-0694">RNA-binding</keyword>
<evidence type="ECO:0000256" key="3">
    <source>
        <dbReference type="ARBA" id="ARBA00022884"/>
    </source>
</evidence>
<reference evidence="7 8" key="1">
    <citation type="submission" date="2016-10" db="EMBL/GenBank/DDBJ databases">
        <title>Complete genomic sequencing of Lactobacillus helveticus LH99 and comparative genome analysis.</title>
        <authorList>
            <person name="Li N."/>
            <person name="You C."/>
            <person name="Liu Z."/>
        </authorList>
    </citation>
    <scope>NUCLEOTIDE SEQUENCE [LARGE SCALE GENOMIC DNA]</scope>
    <source>
        <strain evidence="7 8">LH99</strain>
    </source>
</reference>
<dbReference type="RefSeq" id="WP_120357403.1">
    <property type="nucleotide sequence ID" value="NZ_CP017982.1"/>
</dbReference>
<protein>
    <recommendedName>
        <fullName evidence="5">Rqc2 homolog RqcH</fullName>
        <shortName evidence="5">RqcH</shortName>
    </recommendedName>
</protein>
<evidence type="ECO:0000256" key="5">
    <source>
        <dbReference type="HAMAP-Rule" id="MF_00844"/>
    </source>
</evidence>
<dbReference type="Proteomes" id="UP000267794">
    <property type="component" value="Chromosome"/>
</dbReference>
<accession>A0A386RE43</accession>
<name>A0A386RE43_LACHE</name>
<evidence type="ECO:0000259" key="6">
    <source>
        <dbReference type="Pfam" id="PF05670"/>
    </source>
</evidence>
<evidence type="ECO:0000313" key="8">
    <source>
        <dbReference type="Proteomes" id="UP000267794"/>
    </source>
</evidence>
<gene>
    <name evidence="5" type="primary">rqcH</name>
    <name evidence="7" type="ORF">BC335_1043</name>
</gene>
<dbReference type="FunFam" id="2.30.310.10:FF:000004">
    <property type="entry name" value="Fibronectin-binding protein A"/>
    <property type="match status" value="1"/>
</dbReference>
<organism evidence="7 8">
    <name type="scientific">Lactobacillus helveticus</name>
    <name type="common">Lactobacillus suntoryeus</name>
    <dbReference type="NCBI Taxonomy" id="1587"/>
    <lineage>
        <taxon>Bacteria</taxon>
        <taxon>Bacillati</taxon>
        <taxon>Bacillota</taxon>
        <taxon>Bacilli</taxon>
        <taxon>Lactobacillales</taxon>
        <taxon>Lactobacillaceae</taxon>
        <taxon>Lactobacillus</taxon>
    </lineage>
</organism>
<dbReference type="Pfam" id="PF05833">
    <property type="entry name" value="NFACT_N"/>
    <property type="match status" value="1"/>
</dbReference>
<sequence>MAFDGLFIHSLLQDLTPTLVGSRLSKIYQPFDQDLVLIFRKNRKNYQFLISVNAQYPRMYLTEQTINNPDKAPIFVMVLRKYLEGSVLQSIEQVGLDRITNFHFSNRNELGDEVELVLSVEVMGRHSNVILYNQKDNHIIDLLKRINPDENRARILLPKAKYELPPLKPGLNGLTLSEDKFKQLSNENDPNELSKQMDGLDKDDRNELLGYLEDDYSYSSFKTFFNQFENPRAFVLKTPNNKRKIFCYLPYHLELEKESSNPDLNKGLDEFYEYQANRDWVKQRASQVERVVKNEQKKLSKKIKKLKKQLDLAENSEGYRIKGEILNANLNQVKPGMTTVSLPNYYENNAPIEIKLDPALSPTRNAQKYFTRYKKLRDSIKHVNEQIKIAEENLRYFDSIQTAIDNADPQDIDQITDELINQGYIRKQKKNKRRKKITERNLNEFKLSSGKHVLVGKNNYQNDWLTLKKANKSDYWFHVKNMPGSHVILRDDQPSDDDIKEAAEIAAFFSKAKNSTHVQVDYVQDKRVKKPNGAKPGFVIYTGQNSIEVTPKEKEIMAMKVNKK</sequence>
<dbReference type="GO" id="GO:0019843">
    <property type="term" value="F:rRNA binding"/>
    <property type="evidence" value="ECO:0007669"/>
    <property type="project" value="UniProtKB-UniRule"/>
</dbReference>
<keyword evidence="4 5" id="KW-0648">Protein biosynthesis</keyword>
<evidence type="ECO:0000313" key="7">
    <source>
        <dbReference type="EMBL" id="AYE61525.1"/>
    </source>
</evidence>
<dbReference type="GO" id="GO:0072344">
    <property type="term" value="P:rescue of stalled ribosome"/>
    <property type="evidence" value="ECO:0007669"/>
    <property type="project" value="UniProtKB-UniRule"/>
</dbReference>
<keyword evidence="2 5" id="KW-0699">rRNA-binding</keyword>
<feature type="domain" description="NFACT RNA-binding" evidence="6">
    <location>
        <begin position="445"/>
        <end position="533"/>
    </location>
</feature>
<dbReference type="Gene3D" id="2.30.310.10">
    <property type="entry name" value="ibrinogen binding protein from staphylococcus aureus domain"/>
    <property type="match status" value="1"/>
</dbReference>
<dbReference type="GO" id="GO:0043023">
    <property type="term" value="F:ribosomal large subunit binding"/>
    <property type="evidence" value="ECO:0007669"/>
    <property type="project" value="UniProtKB-UniRule"/>
</dbReference>
<evidence type="ECO:0000256" key="4">
    <source>
        <dbReference type="ARBA" id="ARBA00022917"/>
    </source>
</evidence>
<dbReference type="GO" id="GO:0000049">
    <property type="term" value="F:tRNA binding"/>
    <property type="evidence" value="ECO:0007669"/>
    <property type="project" value="UniProtKB-UniRule"/>
</dbReference>
<dbReference type="GO" id="GO:1990112">
    <property type="term" value="C:RQC complex"/>
    <property type="evidence" value="ECO:0007669"/>
    <property type="project" value="TreeGrafter"/>
</dbReference>
<dbReference type="AlphaFoldDB" id="A0A386RE43"/>
<dbReference type="HAMAP" id="MF_00844_B">
    <property type="entry name" value="RqcH_B"/>
    <property type="match status" value="1"/>
</dbReference>
<evidence type="ECO:0000256" key="1">
    <source>
        <dbReference type="ARBA" id="ARBA00022555"/>
    </source>
</evidence>
<dbReference type="PANTHER" id="PTHR15239:SF6">
    <property type="entry name" value="RIBOSOME QUALITY CONTROL COMPLEX SUBUNIT NEMF"/>
    <property type="match status" value="1"/>
</dbReference>
<keyword evidence="1 5" id="KW-0820">tRNA-binding</keyword>
<dbReference type="InterPro" id="IPR008532">
    <property type="entry name" value="NFACT_RNA-bd"/>
</dbReference>
<dbReference type="PANTHER" id="PTHR15239">
    <property type="entry name" value="NUCLEAR EXPORT MEDIATOR FACTOR NEMF"/>
    <property type="match status" value="1"/>
</dbReference>